<dbReference type="Proteomes" id="UP000025229">
    <property type="component" value="Chromosome"/>
</dbReference>
<dbReference type="AlphaFoldDB" id="A0A023X1Q7"/>
<keyword evidence="4" id="KW-1185">Reference proteome</keyword>
<accession>A0A023X1Q7</accession>
<keyword evidence="1" id="KW-0175">Coiled coil</keyword>
<feature type="coiled-coil region" evidence="1">
    <location>
        <begin position="68"/>
        <end position="116"/>
    </location>
</feature>
<proteinExistence type="predicted"/>
<feature type="compositionally biased region" description="Basic and acidic residues" evidence="2">
    <location>
        <begin position="175"/>
        <end position="185"/>
    </location>
</feature>
<dbReference type="KEGG" id="rrd:RradSPS_0662"/>
<protein>
    <recommendedName>
        <fullName evidence="5">Archaeal/vacuolar-type H+-ATPase subunit H</fullName>
    </recommendedName>
</protein>
<sequence length="185" mass="20843">MREDMQYIGEILDELDAVVQDASSVPMRRGLAVVDRTDLLSILDELRGSLPGELAESEVIRRESRAIIAEAHEEAERIVQEAHRVAEEKVRDTEPYRRAQRRAAETIDRAERYAQEVASGSEVYQDRVMGQLESWFQDSLISVGESRQELSGSPASQAAGERITRTEPGEDEGREDERGWRVSSA</sequence>
<name>A0A023X1Q7_RUBRA</name>
<evidence type="ECO:0000256" key="1">
    <source>
        <dbReference type="SAM" id="Coils"/>
    </source>
</evidence>
<evidence type="ECO:0000256" key="2">
    <source>
        <dbReference type="SAM" id="MobiDB-lite"/>
    </source>
</evidence>
<feature type="region of interest" description="Disordered" evidence="2">
    <location>
        <begin position="146"/>
        <end position="185"/>
    </location>
</feature>
<dbReference type="eggNOG" id="COG0711">
    <property type="taxonomic scope" value="Bacteria"/>
</dbReference>
<organism evidence="3 4">
    <name type="scientific">Rubrobacter radiotolerans</name>
    <name type="common">Arthrobacter radiotolerans</name>
    <dbReference type="NCBI Taxonomy" id="42256"/>
    <lineage>
        <taxon>Bacteria</taxon>
        <taxon>Bacillati</taxon>
        <taxon>Actinomycetota</taxon>
        <taxon>Rubrobacteria</taxon>
        <taxon>Rubrobacterales</taxon>
        <taxon>Rubrobacteraceae</taxon>
        <taxon>Rubrobacter</taxon>
    </lineage>
</organism>
<evidence type="ECO:0008006" key="5">
    <source>
        <dbReference type="Google" id="ProtNLM"/>
    </source>
</evidence>
<evidence type="ECO:0000313" key="4">
    <source>
        <dbReference type="Proteomes" id="UP000025229"/>
    </source>
</evidence>
<dbReference type="EMBL" id="CP007514">
    <property type="protein sequence ID" value="AHY45945.1"/>
    <property type="molecule type" value="Genomic_DNA"/>
</dbReference>
<reference evidence="3 4" key="1">
    <citation type="submission" date="2014-03" db="EMBL/GenBank/DDBJ databases">
        <title>Complete genome sequence of the Radio-Resistant Rubrobacter radiotolerans RSPS-4.</title>
        <authorList>
            <person name="Egas C.C."/>
            <person name="Barroso C.C."/>
            <person name="Froufe H.J.C."/>
            <person name="Pacheco J.J."/>
            <person name="Albuquerque L.L."/>
            <person name="da Costa M.M.S."/>
        </authorList>
    </citation>
    <scope>NUCLEOTIDE SEQUENCE [LARGE SCALE GENOMIC DNA]</scope>
    <source>
        <strain evidence="3 4">RSPS-4</strain>
    </source>
</reference>
<dbReference type="HOGENOM" id="CLU_078484_3_2_11"/>
<gene>
    <name evidence="3" type="ORF">RradSPS_0662</name>
</gene>
<dbReference type="STRING" id="42256.RradSPS_0662"/>
<evidence type="ECO:0000313" key="3">
    <source>
        <dbReference type="EMBL" id="AHY45945.1"/>
    </source>
</evidence>